<dbReference type="AlphaFoldDB" id="A0AAD4Q8Z1"/>
<comment type="caution">
    <text evidence="1">The sequence shown here is derived from an EMBL/GenBank/DDBJ whole genome shotgun (WGS) entry which is preliminary data.</text>
</comment>
<evidence type="ECO:0000313" key="2">
    <source>
        <dbReference type="Proteomes" id="UP001201163"/>
    </source>
</evidence>
<evidence type="ECO:0000313" key="1">
    <source>
        <dbReference type="EMBL" id="KAH8982056.1"/>
    </source>
</evidence>
<dbReference type="Proteomes" id="UP001201163">
    <property type="component" value="Unassembled WGS sequence"/>
</dbReference>
<gene>
    <name evidence="1" type="ORF">EDB92DRAFT_1820031</name>
</gene>
<protein>
    <submittedName>
        <fullName evidence="1">Uncharacterized protein</fullName>
    </submittedName>
</protein>
<dbReference type="EMBL" id="JAKELL010000106">
    <property type="protein sequence ID" value="KAH8982056.1"/>
    <property type="molecule type" value="Genomic_DNA"/>
</dbReference>
<name>A0AAD4Q8Z1_9AGAM</name>
<accession>A0AAD4Q8Z1</accession>
<organism evidence="1 2">
    <name type="scientific">Lactarius akahatsu</name>
    <dbReference type="NCBI Taxonomy" id="416441"/>
    <lineage>
        <taxon>Eukaryota</taxon>
        <taxon>Fungi</taxon>
        <taxon>Dikarya</taxon>
        <taxon>Basidiomycota</taxon>
        <taxon>Agaricomycotina</taxon>
        <taxon>Agaricomycetes</taxon>
        <taxon>Russulales</taxon>
        <taxon>Russulaceae</taxon>
        <taxon>Lactarius</taxon>
    </lineage>
</organism>
<proteinExistence type="predicted"/>
<reference evidence="1" key="1">
    <citation type="submission" date="2022-01" db="EMBL/GenBank/DDBJ databases">
        <title>Comparative genomics reveals a dynamic genome evolution in the ectomycorrhizal milk-cap (Lactarius) mushrooms.</title>
        <authorList>
            <consortium name="DOE Joint Genome Institute"/>
            <person name="Lebreton A."/>
            <person name="Tang N."/>
            <person name="Kuo A."/>
            <person name="LaButti K."/>
            <person name="Drula E."/>
            <person name="Barry K."/>
            <person name="Clum A."/>
            <person name="Lipzen A."/>
            <person name="Mousain D."/>
            <person name="Ng V."/>
            <person name="Wang R."/>
            <person name="Wang X."/>
            <person name="Dai Y."/>
            <person name="Henrissat B."/>
            <person name="Grigoriev I.V."/>
            <person name="Guerin-Laguette A."/>
            <person name="Yu F."/>
            <person name="Martin F.M."/>
        </authorList>
    </citation>
    <scope>NUCLEOTIDE SEQUENCE</scope>
    <source>
        <strain evidence="1">QP</strain>
    </source>
</reference>
<sequence>MYGVHGAICKMTEVRGAETREGRETGVCGRETAARVGIMGFEETVDIIHWQRDDDRAASKAVLRRWRAEELTNDAFLGELYDRASWEYVWGVAGRTLSMMGLDKGGGSAYGQEGFLVNWFDQCEDQNERRQGDGDTWGERRPIVGILIRRQIDGPGGMVQQKFFRSKGDQSSKNCTVCVKFPVKGVGKGPVRVPGFQGRERGSPSSRG</sequence>
<keyword evidence="2" id="KW-1185">Reference proteome</keyword>